<dbReference type="AlphaFoldDB" id="A0A6N2ZIK6"/>
<evidence type="ECO:0000313" key="1">
    <source>
        <dbReference type="EMBL" id="VYT79314.1"/>
    </source>
</evidence>
<gene>
    <name evidence="1" type="ORF">RTLFYP15_00735</name>
</gene>
<protein>
    <submittedName>
        <fullName evidence="1">Uncharacterized protein</fullName>
    </submittedName>
</protein>
<name>A0A6N2ZIK6_9FIRM</name>
<organism evidence="1">
    <name type="scientific">[Ruminococcus] torques</name>
    <dbReference type="NCBI Taxonomy" id="33039"/>
    <lineage>
        <taxon>Bacteria</taxon>
        <taxon>Bacillati</taxon>
        <taxon>Bacillota</taxon>
        <taxon>Clostridia</taxon>
        <taxon>Lachnospirales</taxon>
        <taxon>Lachnospiraceae</taxon>
        <taxon>Mediterraneibacter</taxon>
    </lineage>
</organism>
<sequence>MIIKFSMDHIKNMDQIYTWTPIHSKEFGCDGAEEYYHGKDYCKLVVADMLRTLNWGTQEYLGTLERIAKEVFNRPQWCQAHK</sequence>
<proteinExistence type="predicted"/>
<accession>A0A6N2ZIK6</accession>
<dbReference type="RefSeq" id="WP_423248477.1">
    <property type="nucleotide sequence ID" value="NZ_CACRUQ010000005.1"/>
</dbReference>
<dbReference type="EMBL" id="CACRUQ010000005">
    <property type="protein sequence ID" value="VYT79314.1"/>
    <property type="molecule type" value="Genomic_DNA"/>
</dbReference>
<reference evidence="1" key="1">
    <citation type="submission" date="2019-11" db="EMBL/GenBank/DDBJ databases">
        <authorList>
            <person name="Feng L."/>
        </authorList>
    </citation>
    <scope>NUCLEOTIDE SEQUENCE</scope>
    <source>
        <strain evidence="1">RtorquesLFYP15</strain>
    </source>
</reference>